<name>A0A0D2GSE1_9EURO</name>
<dbReference type="AlphaFoldDB" id="A0A0D2GSE1"/>
<evidence type="ECO:0000259" key="6">
    <source>
        <dbReference type="Pfam" id="PF00441"/>
    </source>
</evidence>
<feature type="domain" description="Acyl-CoA dehydrogenase/oxidase C-terminal" evidence="6">
    <location>
        <begin position="453"/>
        <end position="523"/>
    </location>
</feature>
<comment type="similarity">
    <text evidence="1 4">Belongs to the acyl-CoA dehydrogenase family.</text>
</comment>
<dbReference type="OrthoDB" id="10251155at2759"/>
<feature type="region of interest" description="Disordered" evidence="5">
    <location>
        <begin position="236"/>
        <end position="255"/>
    </location>
</feature>
<gene>
    <name evidence="9" type="ORF">Z518_08993</name>
</gene>
<dbReference type="Pfam" id="PF18158">
    <property type="entry name" value="AidB_N"/>
    <property type="match status" value="1"/>
</dbReference>
<dbReference type="GO" id="GO:0003995">
    <property type="term" value="F:acyl-CoA dehydrogenase activity"/>
    <property type="evidence" value="ECO:0007669"/>
    <property type="project" value="TreeGrafter"/>
</dbReference>
<dbReference type="Pfam" id="PF00441">
    <property type="entry name" value="Acyl-CoA_dh_1"/>
    <property type="match status" value="1"/>
</dbReference>
<comment type="cofactor">
    <cofactor evidence="4">
        <name>FAD</name>
        <dbReference type="ChEBI" id="CHEBI:57692"/>
    </cofactor>
</comment>
<accession>A0A0D2GSE1</accession>
<dbReference type="Pfam" id="PF02770">
    <property type="entry name" value="Acyl-CoA_dh_M"/>
    <property type="match status" value="1"/>
</dbReference>
<protein>
    <recommendedName>
        <fullName evidence="11">Acyl-CoA dehydrogenase/oxidase C-terminal domain-containing protein</fullName>
    </recommendedName>
</protein>
<dbReference type="SUPFAM" id="SSF47203">
    <property type="entry name" value="Acyl-CoA dehydrogenase C-terminal domain-like"/>
    <property type="match status" value="1"/>
</dbReference>
<dbReference type="InterPro" id="IPR052904">
    <property type="entry name" value="Acyl-CoA_dehydrogenase-like"/>
</dbReference>
<dbReference type="InterPro" id="IPR041504">
    <property type="entry name" value="AidB_N"/>
</dbReference>
<dbReference type="InterPro" id="IPR009075">
    <property type="entry name" value="AcylCo_DH/oxidase_C"/>
</dbReference>
<organism evidence="9 10">
    <name type="scientific">Rhinocladiella mackenziei CBS 650.93</name>
    <dbReference type="NCBI Taxonomy" id="1442369"/>
    <lineage>
        <taxon>Eukaryota</taxon>
        <taxon>Fungi</taxon>
        <taxon>Dikarya</taxon>
        <taxon>Ascomycota</taxon>
        <taxon>Pezizomycotina</taxon>
        <taxon>Eurotiomycetes</taxon>
        <taxon>Chaetothyriomycetidae</taxon>
        <taxon>Chaetothyriales</taxon>
        <taxon>Herpotrichiellaceae</taxon>
        <taxon>Rhinocladiella</taxon>
    </lineage>
</organism>
<proteinExistence type="inferred from homology"/>
<dbReference type="Proteomes" id="UP000053617">
    <property type="component" value="Unassembled WGS sequence"/>
</dbReference>
<evidence type="ECO:0000256" key="3">
    <source>
        <dbReference type="ARBA" id="ARBA00022827"/>
    </source>
</evidence>
<reference evidence="9 10" key="1">
    <citation type="submission" date="2015-01" db="EMBL/GenBank/DDBJ databases">
        <title>The Genome Sequence of Rhinocladiella mackenzie CBS 650.93.</title>
        <authorList>
            <consortium name="The Broad Institute Genomics Platform"/>
            <person name="Cuomo C."/>
            <person name="de Hoog S."/>
            <person name="Gorbushina A."/>
            <person name="Stielow B."/>
            <person name="Teixiera M."/>
            <person name="Abouelleil A."/>
            <person name="Chapman S.B."/>
            <person name="Priest M."/>
            <person name="Young S.K."/>
            <person name="Wortman J."/>
            <person name="Nusbaum C."/>
            <person name="Birren B."/>
        </authorList>
    </citation>
    <scope>NUCLEOTIDE SEQUENCE [LARGE SCALE GENOMIC DNA]</scope>
    <source>
        <strain evidence="9 10">CBS 650.93</strain>
    </source>
</reference>
<evidence type="ECO:0000256" key="5">
    <source>
        <dbReference type="SAM" id="MobiDB-lite"/>
    </source>
</evidence>
<evidence type="ECO:0000313" key="10">
    <source>
        <dbReference type="Proteomes" id="UP000053617"/>
    </source>
</evidence>
<feature type="compositionally biased region" description="Low complexity" evidence="5">
    <location>
        <begin position="27"/>
        <end position="40"/>
    </location>
</feature>
<evidence type="ECO:0000256" key="1">
    <source>
        <dbReference type="ARBA" id="ARBA00009347"/>
    </source>
</evidence>
<dbReference type="InterPro" id="IPR006091">
    <property type="entry name" value="Acyl-CoA_Oxase/DH_mid-dom"/>
</dbReference>
<dbReference type="RefSeq" id="XP_013268404.1">
    <property type="nucleotide sequence ID" value="XM_013412950.1"/>
</dbReference>
<feature type="region of interest" description="Disordered" evidence="5">
    <location>
        <begin position="1"/>
        <end position="45"/>
    </location>
</feature>
<dbReference type="HOGENOM" id="CLU_016513_1_1_1"/>
<dbReference type="EMBL" id="KN847481">
    <property type="protein sequence ID" value="KIX01268.1"/>
    <property type="molecule type" value="Genomic_DNA"/>
</dbReference>
<dbReference type="VEuPathDB" id="FungiDB:Z518_08993"/>
<dbReference type="Gene3D" id="2.40.110.20">
    <property type="match status" value="1"/>
</dbReference>
<dbReference type="PANTHER" id="PTHR42707:SF2">
    <property type="entry name" value="ACD11 DEHYDROGENASE"/>
    <property type="match status" value="1"/>
</dbReference>
<keyword evidence="3 4" id="KW-0274">FAD</keyword>
<evidence type="ECO:0000256" key="2">
    <source>
        <dbReference type="ARBA" id="ARBA00022630"/>
    </source>
</evidence>
<keyword evidence="10" id="KW-1185">Reference proteome</keyword>
<feature type="domain" description="Adaptive response protein AidB N-terminal" evidence="8">
    <location>
        <begin position="46"/>
        <end position="178"/>
    </location>
</feature>
<sequence length="662" mass="72679">MADTPLKPSSSTSGFFQALPTIPPQYTSPSSLPSKSTSLKEGARASDDPVLARVLSLYLPSPTPREVSSALHKLSRRVLQPSTLRLVVDAETNPPTLHPLTTFGEENRSDPLQTSEGWRALKDIGIEEGAVARGYRLESTDWNRRVHQYAIIHVWSATASLTMCPASMTDGAAKLLSRHLEDPDGDQAGRQAVFREAYRRLTSFDPKDAWTSGQWMTERSGGSDVSGTETLARRLTSQERADDAAAGRDHDATGMPLGPWRIDGFKWFSSATDSDMTILLAQTPGGLSAFYAPMRRRVGPGDSVQTELNGVRIQRLKNKLGTKQLPTAELELQGTRAWLIGAEGRGIKEVSAILNITRLHTAAGSVAYWSRGLAVSRAYTKVRKVRGGLLRDNPQHLRWMADETVQYWAGVHLTFLGVSLLGVSEQGWNAVGRGTRAARILPQDPAGVEGLLRVLTPVMKAKVSLRSVEGLRSCMESLGGVGYCENNEDGGILNIAKIFRDAVVNTIWEGTVSVMAEDVVRALRDKQLGMGNVLDNVLVPWIQNVLSICAGRFPDECEAVKVRWHTFGDMARGLDASELHWRGREILDHLEATVCACLLMFDACSDGDEVAALIASRWTWSRVRSKAEGRGRQLDWGQEVRMDKRIFLGENEDGQSSVRGKL</sequence>
<evidence type="ECO:0000313" key="9">
    <source>
        <dbReference type="EMBL" id="KIX01268.1"/>
    </source>
</evidence>
<feature type="domain" description="Acyl-CoA oxidase/dehydrogenase middle" evidence="7">
    <location>
        <begin position="214"/>
        <end position="333"/>
    </location>
</feature>
<evidence type="ECO:0000259" key="8">
    <source>
        <dbReference type="Pfam" id="PF18158"/>
    </source>
</evidence>
<dbReference type="GeneID" id="25297064"/>
<keyword evidence="4" id="KW-0560">Oxidoreductase</keyword>
<dbReference type="SUPFAM" id="SSF56645">
    <property type="entry name" value="Acyl-CoA dehydrogenase NM domain-like"/>
    <property type="match status" value="1"/>
</dbReference>
<evidence type="ECO:0008006" key="11">
    <source>
        <dbReference type="Google" id="ProtNLM"/>
    </source>
</evidence>
<keyword evidence="2 4" id="KW-0285">Flavoprotein</keyword>
<evidence type="ECO:0000256" key="4">
    <source>
        <dbReference type="RuleBase" id="RU362125"/>
    </source>
</evidence>
<dbReference type="STRING" id="1442369.A0A0D2GSE1"/>
<evidence type="ECO:0000259" key="7">
    <source>
        <dbReference type="Pfam" id="PF02770"/>
    </source>
</evidence>
<dbReference type="PANTHER" id="PTHR42707">
    <property type="entry name" value="ACYL-COA DEHYDROGENASE"/>
    <property type="match status" value="1"/>
</dbReference>
<dbReference type="InterPro" id="IPR036250">
    <property type="entry name" value="AcylCo_DH-like_C"/>
</dbReference>
<dbReference type="InterPro" id="IPR009100">
    <property type="entry name" value="AcylCoA_DH/oxidase_NM_dom_sf"/>
</dbReference>
<dbReference type="Gene3D" id="1.20.140.10">
    <property type="entry name" value="Butyryl-CoA Dehydrogenase, subunit A, domain 3"/>
    <property type="match status" value="1"/>
</dbReference>
<feature type="compositionally biased region" description="Basic and acidic residues" evidence="5">
    <location>
        <begin position="236"/>
        <end position="252"/>
    </location>
</feature>